<sequence>MASATNPPETTRWGRLSTDSPCKRIECLSMHAPHLIADFGSLVLPRPFQRFNPCRQGREIAFVACVSMLRPLGKPMALVLYGCPVLLSADIMPSCGARIRACKMNVASQLRIRPSTEIFLAIVAPAYRERASLQTFDAGPDSRHGNTCRSQHQNTLLAEEYDMGKQE</sequence>
<proteinExistence type="predicted"/>
<evidence type="ECO:0000313" key="2">
    <source>
        <dbReference type="Proteomes" id="UP000756921"/>
    </source>
</evidence>
<dbReference type="AlphaFoldDB" id="A0A9P6GN15"/>
<reference evidence="1" key="1">
    <citation type="journal article" date="2020" name="Mol. Plant Microbe Interact.">
        <title>Genome Sequence of the Biocontrol Agent Coniothyrium minitans strain Conio (IMI 134523).</title>
        <authorList>
            <person name="Patel D."/>
            <person name="Shittu T.A."/>
            <person name="Baroncelli R."/>
            <person name="Muthumeenakshi S."/>
            <person name="Osborne T.H."/>
            <person name="Janganan T.K."/>
            <person name="Sreenivasaprasad S."/>
        </authorList>
    </citation>
    <scope>NUCLEOTIDE SEQUENCE</scope>
    <source>
        <strain evidence="1">Conio</strain>
    </source>
</reference>
<comment type="caution">
    <text evidence="1">The sequence shown here is derived from an EMBL/GenBank/DDBJ whole genome shotgun (WGS) entry which is preliminary data.</text>
</comment>
<gene>
    <name evidence="1" type="ORF">PMIN01_03539</name>
</gene>
<dbReference type="EMBL" id="WJXW01000003">
    <property type="protein sequence ID" value="KAF9738256.1"/>
    <property type="molecule type" value="Genomic_DNA"/>
</dbReference>
<protein>
    <submittedName>
        <fullName evidence="1">Uncharacterized protein</fullName>
    </submittedName>
</protein>
<accession>A0A9P6GN15</accession>
<keyword evidence="2" id="KW-1185">Reference proteome</keyword>
<organism evidence="1 2">
    <name type="scientific">Paraphaeosphaeria minitans</name>
    <dbReference type="NCBI Taxonomy" id="565426"/>
    <lineage>
        <taxon>Eukaryota</taxon>
        <taxon>Fungi</taxon>
        <taxon>Dikarya</taxon>
        <taxon>Ascomycota</taxon>
        <taxon>Pezizomycotina</taxon>
        <taxon>Dothideomycetes</taxon>
        <taxon>Pleosporomycetidae</taxon>
        <taxon>Pleosporales</taxon>
        <taxon>Massarineae</taxon>
        <taxon>Didymosphaeriaceae</taxon>
        <taxon>Paraphaeosphaeria</taxon>
    </lineage>
</organism>
<evidence type="ECO:0000313" key="1">
    <source>
        <dbReference type="EMBL" id="KAF9738256.1"/>
    </source>
</evidence>
<dbReference type="Proteomes" id="UP000756921">
    <property type="component" value="Unassembled WGS sequence"/>
</dbReference>
<name>A0A9P6GN15_9PLEO</name>